<dbReference type="Pfam" id="PF01565">
    <property type="entry name" value="FAD_binding_4"/>
    <property type="match status" value="1"/>
</dbReference>
<dbReference type="InterPro" id="IPR036318">
    <property type="entry name" value="FAD-bd_PCMH-like_sf"/>
</dbReference>
<dbReference type="EMBL" id="JBEFKJ010000037">
    <property type="protein sequence ID" value="KAL2037785.1"/>
    <property type="molecule type" value="Genomic_DNA"/>
</dbReference>
<reference evidence="2 3" key="1">
    <citation type="submission" date="2024-09" db="EMBL/GenBank/DDBJ databases">
        <title>Rethinking Asexuality: The Enigmatic Case of Functional Sexual Genes in Lepraria (Stereocaulaceae).</title>
        <authorList>
            <person name="Doellman M."/>
            <person name="Sun Y."/>
            <person name="Barcenas-Pena A."/>
            <person name="Lumbsch H.T."/>
            <person name="Grewe F."/>
        </authorList>
    </citation>
    <scope>NUCLEOTIDE SEQUENCE [LARGE SCALE GENOMIC DNA]</scope>
    <source>
        <strain evidence="2 3">Mercado 3170</strain>
    </source>
</reference>
<dbReference type="PANTHER" id="PTHR43762">
    <property type="entry name" value="L-GULONOLACTONE OXIDASE"/>
    <property type="match status" value="1"/>
</dbReference>
<evidence type="ECO:0000259" key="1">
    <source>
        <dbReference type="PROSITE" id="PS51387"/>
    </source>
</evidence>
<dbReference type="InterPro" id="IPR016169">
    <property type="entry name" value="FAD-bd_PCMH_sub2"/>
</dbReference>
<dbReference type="SUPFAM" id="SSF56176">
    <property type="entry name" value="FAD-binding/transporter-associated domain-like"/>
    <property type="match status" value="1"/>
</dbReference>
<protein>
    <recommendedName>
        <fullName evidence="1">FAD-binding PCMH-type domain-containing protein</fullName>
    </recommendedName>
</protein>
<name>A0ABR3ZYE3_9LECA</name>
<proteinExistence type="predicted"/>
<accession>A0ABR3ZYE3</accession>
<evidence type="ECO:0000313" key="3">
    <source>
        <dbReference type="Proteomes" id="UP001590950"/>
    </source>
</evidence>
<feature type="domain" description="FAD-binding PCMH-type" evidence="1">
    <location>
        <begin position="1"/>
        <end position="144"/>
    </location>
</feature>
<evidence type="ECO:0000313" key="2">
    <source>
        <dbReference type="EMBL" id="KAL2037785.1"/>
    </source>
</evidence>
<dbReference type="InterPro" id="IPR016166">
    <property type="entry name" value="FAD-bd_PCMH"/>
</dbReference>
<dbReference type="InterPro" id="IPR010031">
    <property type="entry name" value="FAD_lactone_oxidase-like"/>
</dbReference>
<dbReference type="PANTHER" id="PTHR43762:SF1">
    <property type="entry name" value="D-ARABINONO-1,4-LACTONE OXIDASE"/>
    <property type="match status" value="1"/>
</dbReference>
<dbReference type="InterPro" id="IPR006094">
    <property type="entry name" value="Oxid_FAD_bind_N"/>
</dbReference>
<dbReference type="Gene3D" id="3.30.465.10">
    <property type="match status" value="1"/>
</dbReference>
<dbReference type="Proteomes" id="UP001590950">
    <property type="component" value="Unassembled WGS sequence"/>
</dbReference>
<sequence length="161" mass="17423">MKNVLRVDASVLKNLSKAPLLLSMESGITIKQLNEELDQQHLALVDMGAYDEQTLAGAISTGTHGTGISLGPIASSVRSLMLMSDTGTIYRIEPSNGITDTAKFANAMPSMVLKQDDDDWFQSNVVAMGCIGLIHSYTLELMPAYLLSEARVLDTWEGTDD</sequence>
<dbReference type="PROSITE" id="PS51387">
    <property type="entry name" value="FAD_PCMH"/>
    <property type="match status" value="1"/>
</dbReference>
<comment type="caution">
    <text evidence="2">The sequence shown here is derived from an EMBL/GenBank/DDBJ whole genome shotgun (WGS) entry which is preliminary data.</text>
</comment>
<gene>
    <name evidence="2" type="ORF">N7G274_009510</name>
</gene>
<keyword evidence="3" id="KW-1185">Reference proteome</keyword>
<organism evidence="2 3">
    <name type="scientific">Stereocaulon virgatum</name>
    <dbReference type="NCBI Taxonomy" id="373712"/>
    <lineage>
        <taxon>Eukaryota</taxon>
        <taxon>Fungi</taxon>
        <taxon>Dikarya</taxon>
        <taxon>Ascomycota</taxon>
        <taxon>Pezizomycotina</taxon>
        <taxon>Lecanoromycetes</taxon>
        <taxon>OSLEUM clade</taxon>
        <taxon>Lecanoromycetidae</taxon>
        <taxon>Lecanorales</taxon>
        <taxon>Lecanorineae</taxon>
        <taxon>Stereocaulaceae</taxon>
        <taxon>Stereocaulon</taxon>
    </lineage>
</organism>